<protein>
    <submittedName>
        <fullName evidence="1">Uncharacterized protein</fullName>
    </submittedName>
</protein>
<accession>A0ABW2ZHK0</accession>
<dbReference type="Proteomes" id="UP001597073">
    <property type="component" value="Unassembled WGS sequence"/>
</dbReference>
<evidence type="ECO:0000313" key="2">
    <source>
        <dbReference type="Proteomes" id="UP001597073"/>
    </source>
</evidence>
<reference evidence="2" key="1">
    <citation type="journal article" date="2019" name="Int. J. Syst. Evol. Microbiol.">
        <title>The Global Catalogue of Microorganisms (GCM) 10K type strain sequencing project: providing services to taxonomists for standard genome sequencing and annotation.</title>
        <authorList>
            <consortium name="The Broad Institute Genomics Platform"/>
            <consortium name="The Broad Institute Genome Sequencing Center for Infectious Disease"/>
            <person name="Wu L."/>
            <person name="Ma J."/>
        </authorList>
    </citation>
    <scope>NUCLEOTIDE SEQUENCE [LARGE SCALE GENOMIC DNA]</scope>
    <source>
        <strain evidence="2">CCUG 60742</strain>
    </source>
</reference>
<comment type="caution">
    <text evidence="1">The sequence shown here is derived from an EMBL/GenBank/DDBJ whole genome shotgun (WGS) entry which is preliminary data.</text>
</comment>
<evidence type="ECO:0000313" key="1">
    <source>
        <dbReference type="EMBL" id="MFD0765672.1"/>
    </source>
</evidence>
<dbReference type="RefSeq" id="WP_377142905.1">
    <property type="nucleotide sequence ID" value="NZ_JBHTIA010000008.1"/>
</dbReference>
<proteinExistence type="predicted"/>
<dbReference type="EMBL" id="JBHTIA010000008">
    <property type="protein sequence ID" value="MFD0765672.1"/>
    <property type="molecule type" value="Genomic_DNA"/>
</dbReference>
<gene>
    <name evidence="1" type="ORF">ACFQZI_12480</name>
</gene>
<name>A0ABW2ZHK0_9SPHI</name>
<sequence>MKNVNEQKDSIAIKCSNCGKTEKYQPQNISQEWYFRATGKPSEDYFGLPLWLEADFRGHNLLAYNYKHLAYLKQYISADLRERSNRSHWTMVEKLPTWMTSAKNRDKIIKLISDLERK</sequence>
<keyword evidence="2" id="KW-1185">Reference proteome</keyword>
<organism evidence="1 2">
    <name type="scientific">Mucilaginibacter lutimaris</name>
    <dbReference type="NCBI Taxonomy" id="931629"/>
    <lineage>
        <taxon>Bacteria</taxon>
        <taxon>Pseudomonadati</taxon>
        <taxon>Bacteroidota</taxon>
        <taxon>Sphingobacteriia</taxon>
        <taxon>Sphingobacteriales</taxon>
        <taxon>Sphingobacteriaceae</taxon>
        <taxon>Mucilaginibacter</taxon>
    </lineage>
</organism>